<gene>
    <name evidence="2" type="ordered locus">Pedsa_0052</name>
</gene>
<dbReference type="Pfam" id="PF00483">
    <property type="entry name" value="NTP_transferase"/>
    <property type="match status" value="1"/>
</dbReference>
<name>F0SC56_PSESL</name>
<sequence length="319" mass="36361">MIYILYLALSNTLGFIMTNKQPTLLILAAGMASRYGSLKQVDSFGPSGETIIDYSIYDAIKAGFKKVSFIVKKDFHHEFKRIFDEKLAGKIETDYVFQDFDLTKFGIAQEIIRQKPWGTGHALISAKDQIDEPFCIINADDFYGYESFEKMYKFLSEEVTDENLALMGFEVNNTLSDHGKVSRGIFSVDEEGYMSEITERTKVYRDNGKMVFDEPEGTFPVPENSYASMNFWGFTPKVFQVGIEMFKNFAAENDQENGTNEFYIPSIAEEIIKSGKARFKVLPTSSTWFGVTYKEDKPIVQEKLSALVNAGVYPENLWF</sequence>
<dbReference type="eggNOG" id="COG1208">
    <property type="taxonomic scope" value="Bacteria"/>
</dbReference>
<dbReference type="SUPFAM" id="SSF53448">
    <property type="entry name" value="Nucleotide-diphospho-sugar transferases"/>
    <property type="match status" value="1"/>
</dbReference>
<dbReference type="KEGG" id="psn:Pedsa_0052"/>
<proteinExistence type="predicted"/>
<accession>F0SC56</accession>
<organism evidence="2 3">
    <name type="scientific">Pseudopedobacter saltans (strain ATCC 51119 / DSM 12145 / JCM 21818 / CCUG 39354 / LMG 10337 / NBRC 100064 / NCIMB 13643)</name>
    <name type="common">Pedobacter saltans</name>
    <dbReference type="NCBI Taxonomy" id="762903"/>
    <lineage>
        <taxon>Bacteria</taxon>
        <taxon>Pseudomonadati</taxon>
        <taxon>Bacteroidota</taxon>
        <taxon>Sphingobacteriia</taxon>
        <taxon>Sphingobacteriales</taxon>
        <taxon>Sphingobacteriaceae</taxon>
        <taxon>Pseudopedobacter</taxon>
    </lineage>
</organism>
<keyword evidence="3" id="KW-1185">Reference proteome</keyword>
<protein>
    <recommendedName>
        <fullName evidence="1">Nucleotidyl transferase domain-containing protein</fullName>
    </recommendedName>
</protein>
<evidence type="ECO:0000259" key="1">
    <source>
        <dbReference type="Pfam" id="PF00483"/>
    </source>
</evidence>
<dbReference type="Proteomes" id="UP000000310">
    <property type="component" value="Chromosome"/>
</dbReference>
<reference evidence="3" key="2">
    <citation type="submission" date="2011-02" db="EMBL/GenBank/DDBJ databases">
        <title>The complete genome of Pedobacter saltans DSM 12145.</title>
        <authorList>
            <consortium name="US DOE Joint Genome Institute (JGI-PGF)"/>
            <person name="Lucas S."/>
            <person name="Copeland A."/>
            <person name="Lapidus A."/>
            <person name="Bruce D."/>
            <person name="Goodwin L."/>
            <person name="Pitluck S."/>
            <person name="Kyrpides N."/>
            <person name="Mavromatis K."/>
            <person name="Pagani I."/>
            <person name="Ivanova N."/>
            <person name="Ovchinnikova G."/>
            <person name="Lu M."/>
            <person name="Detter J.C."/>
            <person name="Han C."/>
            <person name="Land M."/>
            <person name="Hauser L."/>
            <person name="Markowitz V."/>
            <person name="Cheng J.-F."/>
            <person name="Hugenholtz P."/>
            <person name="Woyke T."/>
            <person name="Wu D."/>
            <person name="Tindall B."/>
            <person name="Pomrenke H.G."/>
            <person name="Brambilla E."/>
            <person name="Klenk H.-P."/>
            <person name="Eisen J.A."/>
        </authorList>
    </citation>
    <scope>NUCLEOTIDE SEQUENCE [LARGE SCALE GENOMIC DNA]</scope>
    <source>
        <strain evidence="3">ATCC 51119 / DSM 12145 / JCM 21818 / LMG 10337 / NBRC 100064 / NCIMB 13643</strain>
    </source>
</reference>
<evidence type="ECO:0000313" key="3">
    <source>
        <dbReference type="Proteomes" id="UP000000310"/>
    </source>
</evidence>
<dbReference type="Gene3D" id="3.90.550.10">
    <property type="entry name" value="Spore Coat Polysaccharide Biosynthesis Protein SpsA, Chain A"/>
    <property type="match status" value="1"/>
</dbReference>
<feature type="domain" description="Nucleotidyl transferase" evidence="1">
    <location>
        <begin position="47"/>
        <end position="261"/>
    </location>
</feature>
<dbReference type="AlphaFoldDB" id="F0SC56"/>
<dbReference type="HOGENOM" id="CLU_077108_0_0_10"/>
<reference evidence="2 3" key="1">
    <citation type="journal article" date="2011" name="Stand. Genomic Sci.">
        <title>Complete genome sequence of the gliding, heparinolytic Pedobacter saltans type strain (113).</title>
        <authorList>
            <person name="Liolios K."/>
            <person name="Sikorski J."/>
            <person name="Lu M."/>
            <person name="Nolan M."/>
            <person name="Lapidus A."/>
            <person name="Lucas S."/>
            <person name="Hammon N."/>
            <person name="Deshpande S."/>
            <person name="Cheng J.F."/>
            <person name="Tapia R."/>
            <person name="Han C."/>
            <person name="Goodwin L."/>
            <person name="Pitluck S."/>
            <person name="Huntemann M."/>
            <person name="Ivanova N."/>
            <person name="Pagani I."/>
            <person name="Mavromatis K."/>
            <person name="Ovchinikova G."/>
            <person name="Pati A."/>
            <person name="Chen A."/>
            <person name="Palaniappan K."/>
            <person name="Land M."/>
            <person name="Hauser L."/>
            <person name="Brambilla E.M."/>
            <person name="Kotsyurbenko O."/>
            <person name="Rohde M."/>
            <person name="Tindall B.J."/>
            <person name="Abt B."/>
            <person name="Goker M."/>
            <person name="Detter J.C."/>
            <person name="Woyke T."/>
            <person name="Bristow J."/>
            <person name="Eisen J.A."/>
            <person name="Markowitz V."/>
            <person name="Hugenholtz P."/>
            <person name="Klenk H.P."/>
            <person name="Kyrpides N.C."/>
        </authorList>
    </citation>
    <scope>NUCLEOTIDE SEQUENCE [LARGE SCALE GENOMIC DNA]</scope>
    <source>
        <strain evidence="3">ATCC 51119 / DSM 12145 / JCM 21818 / LMG 10337 / NBRC 100064 / NCIMB 13643</strain>
    </source>
</reference>
<dbReference type="InterPro" id="IPR029044">
    <property type="entry name" value="Nucleotide-diphossugar_trans"/>
</dbReference>
<dbReference type="STRING" id="762903.Pedsa_0052"/>
<evidence type="ECO:0000313" key="2">
    <source>
        <dbReference type="EMBL" id="ADY50641.1"/>
    </source>
</evidence>
<dbReference type="InterPro" id="IPR005835">
    <property type="entry name" value="NTP_transferase_dom"/>
</dbReference>
<dbReference type="EMBL" id="CP002545">
    <property type="protein sequence ID" value="ADY50641.1"/>
    <property type="molecule type" value="Genomic_DNA"/>
</dbReference>